<evidence type="ECO:0000313" key="13">
    <source>
        <dbReference type="EMBL" id="KAJ4846703.1"/>
    </source>
</evidence>
<evidence type="ECO:0000256" key="5">
    <source>
        <dbReference type="ARBA" id="ARBA00022723"/>
    </source>
</evidence>
<dbReference type="Proteomes" id="UP001141552">
    <property type="component" value="Unassembled WGS sequence"/>
</dbReference>
<evidence type="ECO:0000256" key="8">
    <source>
        <dbReference type="ARBA" id="ARBA00023004"/>
    </source>
</evidence>
<dbReference type="InterPro" id="IPR002401">
    <property type="entry name" value="Cyt_P450_E_grp-I"/>
</dbReference>
<dbReference type="GO" id="GO:0016705">
    <property type="term" value="F:oxidoreductase activity, acting on paired donors, with incorporation or reduction of molecular oxygen"/>
    <property type="evidence" value="ECO:0007669"/>
    <property type="project" value="InterPro"/>
</dbReference>
<reference evidence="13" key="1">
    <citation type="submission" date="2022-02" db="EMBL/GenBank/DDBJ databases">
        <authorList>
            <person name="Henning P.M."/>
            <person name="McCubbin A.G."/>
            <person name="Shore J.S."/>
        </authorList>
    </citation>
    <scope>NUCLEOTIDE SEQUENCE</scope>
    <source>
        <strain evidence="13">F60SS</strain>
        <tissue evidence="13">Leaves</tissue>
    </source>
</reference>
<dbReference type="AlphaFoldDB" id="A0A9Q0JLZ4"/>
<dbReference type="InterPro" id="IPR036396">
    <property type="entry name" value="Cyt_P450_sf"/>
</dbReference>
<evidence type="ECO:0000256" key="12">
    <source>
        <dbReference type="RuleBase" id="RU000461"/>
    </source>
</evidence>
<name>A0A9Q0JLZ4_9ROSI</name>
<dbReference type="Pfam" id="PF00067">
    <property type="entry name" value="p450"/>
    <property type="match status" value="1"/>
</dbReference>
<dbReference type="InterPro" id="IPR001128">
    <property type="entry name" value="Cyt_P450"/>
</dbReference>
<dbReference type="PANTHER" id="PTHR47947:SF26">
    <property type="entry name" value="CYTOCHROME P450"/>
    <property type="match status" value="1"/>
</dbReference>
<dbReference type="GO" id="GO:0020037">
    <property type="term" value="F:heme binding"/>
    <property type="evidence" value="ECO:0007669"/>
    <property type="project" value="InterPro"/>
</dbReference>
<accession>A0A9Q0JLZ4</accession>
<dbReference type="PROSITE" id="PS00086">
    <property type="entry name" value="CYTOCHROME_P450"/>
    <property type="match status" value="1"/>
</dbReference>
<protein>
    <recommendedName>
        <fullName evidence="15">Cytochrome P450</fullName>
    </recommendedName>
</protein>
<evidence type="ECO:0000256" key="2">
    <source>
        <dbReference type="ARBA" id="ARBA00004370"/>
    </source>
</evidence>
<dbReference type="InterPro" id="IPR017972">
    <property type="entry name" value="Cyt_P450_CS"/>
</dbReference>
<evidence type="ECO:0008006" key="15">
    <source>
        <dbReference type="Google" id="ProtNLM"/>
    </source>
</evidence>
<gene>
    <name evidence="13" type="ORF">Tsubulata_005153</name>
</gene>
<dbReference type="OrthoDB" id="2789670at2759"/>
<evidence type="ECO:0000256" key="3">
    <source>
        <dbReference type="ARBA" id="ARBA00022617"/>
    </source>
</evidence>
<dbReference type="GO" id="GO:0005506">
    <property type="term" value="F:iron ion binding"/>
    <property type="evidence" value="ECO:0007669"/>
    <property type="project" value="InterPro"/>
</dbReference>
<dbReference type="GO" id="GO:0004497">
    <property type="term" value="F:monooxygenase activity"/>
    <property type="evidence" value="ECO:0007669"/>
    <property type="project" value="UniProtKB-KW"/>
</dbReference>
<comment type="caution">
    <text evidence="13">The sequence shown here is derived from an EMBL/GenBank/DDBJ whole genome shotgun (WGS) entry which is preliminary data.</text>
</comment>
<comment type="cofactor">
    <cofactor evidence="1 11">
        <name>heme</name>
        <dbReference type="ChEBI" id="CHEBI:30413"/>
    </cofactor>
</comment>
<comment type="similarity">
    <text evidence="12">Belongs to the cytochrome P450 family.</text>
</comment>
<keyword evidence="14" id="KW-1185">Reference proteome</keyword>
<proteinExistence type="inferred from homology"/>
<evidence type="ECO:0000256" key="9">
    <source>
        <dbReference type="ARBA" id="ARBA00023033"/>
    </source>
</evidence>
<keyword evidence="4" id="KW-0812">Transmembrane</keyword>
<keyword evidence="3 11" id="KW-0349">Heme</keyword>
<organism evidence="13 14">
    <name type="scientific">Turnera subulata</name>
    <dbReference type="NCBI Taxonomy" id="218843"/>
    <lineage>
        <taxon>Eukaryota</taxon>
        <taxon>Viridiplantae</taxon>
        <taxon>Streptophyta</taxon>
        <taxon>Embryophyta</taxon>
        <taxon>Tracheophyta</taxon>
        <taxon>Spermatophyta</taxon>
        <taxon>Magnoliopsida</taxon>
        <taxon>eudicotyledons</taxon>
        <taxon>Gunneridae</taxon>
        <taxon>Pentapetalae</taxon>
        <taxon>rosids</taxon>
        <taxon>fabids</taxon>
        <taxon>Malpighiales</taxon>
        <taxon>Passifloraceae</taxon>
        <taxon>Turnera</taxon>
    </lineage>
</organism>
<evidence type="ECO:0000256" key="7">
    <source>
        <dbReference type="ARBA" id="ARBA00023002"/>
    </source>
</evidence>
<comment type="subcellular location">
    <subcellularLocation>
        <location evidence="2">Membrane</location>
    </subcellularLocation>
</comment>
<dbReference type="PRINTS" id="PR00463">
    <property type="entry name" value="EP450I"/>
</dbReference>
<evidence type="ECO:0000256" key="10">
    <source>
        <dbReference type="ARBA" id="ARBA00023136"/>
    </source>
</evidence>
<dbReference type="SUPFAM" id="SSF48264">
    <property type="entry name" value="Cytochrome P450"/>
    <property type="match status" value="1"/>
</dbReference>
<dbReference type="GO" id="GO:0016020">
    <property type="term" value="C:membrane"/>
    <property type="evidence" value="ECO:0007669"/>
    <property type="project" value="UniProtKB-SubCell"/>
</dbReference>
<feature type="binding site" description="axial binding residue" evidence="11">
    <location>
        <position position="141"/>
    </location>
    <ligand>
        <name>heme</name>
        <dbReference type="ChEBI" id="CHEBI:30413"/>
    </ligand>
    <ligandPart>
        <name>Fe</name>
        <dbReference type="ChEBI" id="CHEBI:18248"/>
    </ligandPart>
</feature>
<evidence type="ECO:0000256" key="4">
    <source>
        <dbReference type="ARBA" id="ARBA00022692"/>
    </source>
</evidence>
<evidence type="ECO:0000256" key="6">
    <source>
        <dbReference type="ARBA" id="ARBA00022989"/>
    </source>
</evidence>
<sequence>MKHYLGKISFSSSARKVGRATPDPSSDNKRCCIIKIHSAYTLTVSCFGAGDDPRRYRDQCLNHGVAMLPKAIEELDTQVGQDYLVKESDIPKLPYLQRIISEKFRRPSLWDDPTRCKPERFGSGRVETYKLMPFGLGRRACPGDGLATLVISLTMASSTQCFDRKRVSENRIDMTEKTKLTMSKLEPLEAMCRPRLNLYKL</sequence>
<keyword evidence="10" id="KW-0472">Membrane</keyword>
<dbReference type="PANTHER" id="PTHR47947">
    <property type="entry name" value="CYTOCHROME P450 82C3-RELATED"/>
    <property type="match status" value="1"/>
</dbReference>
<keyword evidence="7 12" id="KW-0560">Oxidoreductase</keyword>
<evidence type="ECO:0000313" key="14">
    <source>
        <dbReference type="Proteomes" id="UP001141552"/>
    </source>
</evidence>
<reference evidence="13" key="2">
    <citation type="journal article" date="2023" name="Plants (Basel)">
        <title>Annotation of the Turnera subulata (Passifloraceae) Draft Genome Reveals the S-Locus Evolved after the Divergence of Turneroideae from Passifloroideae in a Stepwise Manner.</title>
        <authorList>
            <person name="Henning P.M."/>
            <person name="Roalson E.H."/>
            <person name="Mir W."/>
            <person name="McCubbin A.G."/>
            <person name="Shore J.S."/>
        </authorList>
    </citation>
    <scope>NUCLEOTIDE SEQUENCE</scope>
    <source>
        <tissue evidence="13">Leaves</tissue>
    </source>
</reference>
<evidence type="ECO:0000256" key="11">
    <source>
        <dbReference type="PIRSR" id="PIRSR602401-1"/>
    </source>
</evidence>
<keyword evidence="8 11" id="KW-0408">Iron</keyword>
<keyword evidence="5 11" id="KW-0479">Metal-binding</keyword>
<dbReference type="EMBL" id="JAKUCV010001361">
    <property type="protein sequence ID" value="KAJ4846703.1"/>
    <property type="molecule type" value="Genomic_DNA"/>
</dbReference>
<evidence type="ECO:0000256" key="1">
    <source>
        <dbReference type="ARBA" id="ARBA00001971"/>
    </source>
</evidence>
<keyword evidence="9 12" id="KW-0503">Monooxygenase</keyword>
<dbReference type="Gene3D" id="1.10.630.10">
    <property type="entry name" value="Cytochrome P450"/>
    <property type="match status" value="1"/>
</dbReference>
<dbReference type="InterPro" id="IPR050651">
    <property type="entry name" value="Plant_Cytochrome_P450_Monoox"/>
</dbReference>
<keyword evidence="6" id="KW-1133">Transmembrane helix</keyword>